<dbReference type="OrthoDB" id="550883at2759"/>
<dbReference type="GO" id="GO:0005634">
    <property type="term" value="C:nucleus"/>
    <property type="evidence" value="ECO:0000318"/>
    <property type="project" value="GO_Central"/>
</dbReference>
<feature type="region of interest" description="Disordered" evidence="9">
    <location>
        <begin position="1"/>
        <end position="36"/>
    </location>
</feature>
<dbReference type="GO" id="GO:0000976">
    <property type="term" value="F:transcription cis-regulatory region binding"/>
    <property type="evidence" value="ECO:0000318"/>
    <property type="project" value="GO_Central"/>
</dbReference>
<dbReference type="GO" id="GO:0003700">
    <property type="term" value="F:DNA-binding transcription factor activity"/>
    <property type="evidence" value="ECO:0000318"/>
    <property type="project" value="GO_Central"/>
</dbReference>
<gene>
    <name evidence="11" type="ORF">ZOSMA_37G00200</name>
</gene>
<dbReference type="InterPro" id="IPR016177">
    <property type="entry name" value="DNA-bd_dom_sf"/>
</dbReference>
<evidence type="ECO:0000256" key="9">
    <source>
        <dbReference type="SAM" id="MobiDB-lite"/>
    </source>
</evidence>
<keyword evidence="3" id="KW-0346">Stress response</keyword>
<keyword evidence="12" id="KW-1185">Reference proteome</keyword>
<keyword evidence="2" id="KW-0805">Transcription regulation</keyword>
<feature type="compositionally biased region" description="Basic residues" evidence="9">
    <location>
        <begin position="13"/>
        <end position="24"/>
    </location>
</feature>
<evidence type="ECO:0000256" key="2">
    <source>
        <dbReference type="ARBA" id="ARBA00023015"/>
    </source>
</evidence>
<evidence type="ECO:0000313" key="11">
    <source>
        <dbReference type="EMBL" id="KMZ64141.1"/>
    </source>
</evidence>
<keyword evidence="5" id="KW-0010">Activator</keyword>
<name>A0A0K9P539_ZOSMR</name>
<dbReference type="Pfam" id="PF00847">
    <property type="entry name" value="AP2"/>
    <property type="match status" value="1"/>
</dbReference>
<accession>A0A0K9P539</accession>
<dbReference type="Gene3D" id="3.30.730.10">
    <property type="entry name" value="AP2/ERF domain"/>
    <property type="match status" value="1"/>
</dbReference>
<dbReference type="PROSITE" id="PS51032">
    <property type="entry name" value="AP2_ERF"/>
    <property type="match status" value="1"/>
</dbReference>
<evidence type="ECO:0000259" key="10">
    <source>
        <dbReference type="PROSITE" id="PS51032"/>
    </source>
</evidence>
<dbReference type="InterPro" id="IPR036955">
    <property type="entry name" value="AP2/ERF_dom_sf"/>
</dbReference>
<dbReference type="EMBL" id="LFYR01001173">
    <property type="protein sequence ID" value="KMZ64141.1"/>
    <property type="molecule type" value="Genomic_DNA"/>
</dbReference>
<dbReference type="SMART" id="SM00380">
    <property type="entry name" value="AP2"/>
    <property type="match status" value="1"/>
</dbReference>
<dbReference type="Proteomes" id="UP000036987">
    <property type="component" value="Unassembled WGS sequence"/>
</dbReference>
<dbReference type="PRINTS" id="PR00367">
    <property type="entry name" value="ETHRSPELEMNT"/>
</dbReference>
<dbReference type="InterPro" id="IPR001471">
    <property type="entry name" value="AP2/ERF_dom"/>
</dbReference>
<dbReference type="PANTHER" id="PTHR31241:SF62">
    <property type="entry name" value="DEHYDRATION-RESPONSIVE ELEMENT-BINDING PROTEIN 2D"/>
    <property type="match status" value="1"/>
</dbReference>
<dbReference type="PANTHER" id="PTHR31241">
    <property type="entry name" value="DEHYDRATION-RESPONSIVE ELEMENT-BINDING PROTEIN 2C"/>
    <property type="match status" value="1"/>
</dbReference>
<comment type="subcellular location">
    <subcellularLocation>
        <location evidence="1">Nucleus</location>
    </subcellularLocation>
</comment>
<evidence type="ECO:0000256" key="5">
    <source>
        <dbReference type="ARBA" id="ARBA00023159"/>
    </source>
</evidence>
<organism evidence="11 12">
    <name type="scientific">Zostera marina</name>
    <name type="common">Eelgrass</name>
    <dbReference type="NCBI Taxonomy" id="29655"/>
    <lineage>
        <taxon>Eukaryota</taxon>
        <taxon>Viridiplantae</taxon>
        <taxon>Streptophyta</taxon>
        <taxon>Embryophyta</taxon>
        <taxon>Tracheophyta</taxon>
        <taxon>Spermatophyta</taxon>
        <taxon>Magnoliopsida</taxon>
        <taxon>Liliopsida</taxon>
        <taxon>Zosteraceae</taxon>
        <taxon>Zostera</taxon>
    </lineage>
</organism>
<dbReference type="AlphaFoldDB" id="A0A0K9P539"/>
<comment type="caution">
    <text evidence="11">The sequence shown here is derived from an EMBL/GenBank/DDBJ whole genome shotgun (WGS) entry which is preliminary data.</text>
</comment>
<keyword evidence="4" id="KW-0238">DNA-binding</keyword>
<dbReference type="SUPFAM" id="SSF54171">
    <property type="entry name" value="DNA-binding domain"/>
    <property type="match status" value="1"/>
</dbReference>
<keyword evidence="6" id="KW-0804">Transcription</keyword>
<dbReference type="GO" id="GO:0045893">
    <property type="term" value="P:positive regulation of DNA-templated transcription"/>
    <property type="evidence" value="ECO:0000318"/>
    <property type="project" value="GO_Central"/>
</dbReference>
<feature type="domain" description="AP2/ERF" evidence="10">
    <location>
        <begin position="36"/>
        <end position="93"/>
    </location>
</feature>
<evidence type="ECO:0000313" key="12">
    <source>
        <dbReference type="Proteomes" id="UP000036987"/>
    </source>
</evidence>
<evidence type="ECO:0000256" key="8">
    <source>
        <dbReference type="ARBA" id="ARBA00024343"/>
    </source>
</evidence>
<feature type="compositionally biased region" description="Low complexity" evidence="9">
    <location>
        <begin position="128"/>
        <end position="157"/>
    </location>
</feature>
<feature type="region of interest" description="Disordered" evidence="9">
    <location>
        <begin position="121"/>
        <end position="157"/>
    </location>
</feature>
<protein>
    <recommendedName>
        <fullName evidence="10">AP2/ERF domain-containing protein</fullName>
    </recommendedName>
</protein>
<dbReference type="CDD" id="cd00018">
    <property type="entry name" value="AP2"/>
    <property type="match status" value="1"/>
</dbReference>
<dbReference type="FunFam" id="3.30.730.10:FF:000001">
    <property type="entry name" value="Ethylene-responsive transcription factor 2"/>
    <property type="match status" value="1"/>
</dbReference>
<evidence type="ECO:0000256" key="4">
    <source>
        <dbReference type="ARBA" id="ARBA00023125"/>
    </source>
</evidence>
<evidence type="ECO:0000256" key="3">
    <source>
        <dbReference type="ARBA" id="ARBA00023016"/>
    </source>
</evidence>
<evidence type="ECO:0000256" key="7">
    <source>
        <dbReference type="ARBA" id="ARBA00023242"/>
    </source>
</evidence>
<dbReference type="GO" id="GO:0006950">
    <property type="term" value="P:response to stress"/>
    <property type="evidence" value="ECO:0000318"/>
    <property type="project" value="GO_Central"/>
</dbReference>
<comment type="similarity">
    <text evidence="8">Belongs to the AP2/ERF transcription factor family. ERF subfamily.</text>
</comment>
<keyword evidence="7" id="KW-0539">Nucleus</keyword>
<evidence type="ECO:0000256" key="1">
    <source>
        <dbReference type="ARBA" id="ARBA00004123"/>
    </source>
</evidence>
<reference evidence="12" key="1">
    <citation type="journal article" date="2016" name="Nature">
        <title>The genome of the seagrass Zostera marina reveals angiosperm adaptation to the sea.</title>
        <authorList>
            <person name="Olsen J.L."/>
            <person name="Rouze P."/>
            <person name="Verhelst B."/>
            <person name="Lin Y.-C."/>
            <person name="Bayer T."/>
            <person name="Collen J."/>
            <person name="Dattolo E."/>
            <person name="De Paoli E."/>
            <person name="Dittami S."/>
            <person name="Maumus F."/>
            <person name="Michel G."/>
            <person name="Kersting A."/>
            <person name="Lauritano C."/>
            <person name="Lohaus R."/>
            <person name="Toepel M."/>
            <person name="Tonon T."/>
            <person name="Vanneste K."/>
            <person name="Amirebrahimi M."/>
            <person name="Brakel J."/>
            <person name="Bostroem C."/>
            <person name="Chovatia M."/>
            <person name="Grimwood J."/>
            <person name="Jenkins J.W."/>
            <person name="Jueterbock A."/>
            <person name="Mraz A."/>
            <person name="Stam W.T."/>
            <person name="Tice H."/>
            <person name="Bornberg-Bauer E."/>
            <person name="Green P.J."/>
            <person name="Pearson G.A."/>
            <person name="Procaccini G."/>
            <person name="Duarte C.M."/>
            <person name="Schmutz J."/>
            <person name="Reusch T.B.H."/>
            <person name="Van de Peer Y."/>
        </authorList>
    </citation>
    <scope>NUCLEOTIDE SEQUENCE [LARGE SCALE GENOMIC DNA]</scope>
    <source>
        <strain evidence="12">cv. Finnish</strain>
    </source>
</reference>
<evidence type="ECO:0000256" key="6">
    <source>
        <dbReference type="ARBA" id="ARBA00023163"/>
    </source>
</evidence>
<proteinExistence type="inferred from homology"/>
<sequence>MESSGGLTEKQKKCPLRRSRKGCMKGKGGPDNSQCTYRGVRQRTWGKWVSEIREPNRGARLWLGTFNTSLEAAQAYDHAARSLYGDCARLNLSSAGSCSTQLDSDHPDVSRPTKLLKVADQGNEINDNSSTNTTTCSTNTTTCSSSSSSSPVQSNSSSSLGLLTSKATATGFDSTAVATSYLGVDDDDDNVFSLLEGSEGRSLWENYINEDYLHWEGMRLNSDISPTKFSWEGDGEELMGFDALQLSWSSTSPI</sequence>